<reference evidence="6" key="1">
    <citation type="journal article" date="2007" name="Nature">
        <title>The grapevine genome sequence suggests ancestral hexaploidization in major angiosperm phyla.</title>
        <authorList>
            <consortium name="The French-Italian Public Consortium for Grapevine Genome Characterization."/>
            <person name="Jaillon O."/>
            <person name="Aury J.-M."/>
            <person name="Noel B."/>
            <person name="Policriti A."/>
            <person name="Clepet C."/>
            <person name="Casagrande A."/>
            <person name="Choisne N."/>
            <person name="Aubourg S."/>
            <person name="Vitulo N."/>
            <person name="Jubin C."/>
            <person name="Vezzi A."/>
            <person name="Legeai F."/>
            <person name="Hugueney P."/>
            <person name="Dasilva C."/>
            <person name="Horner D."/>
            <person name="Mica E."/>
            <person name="Jublot D."/>
            <person name="Poulain J."/>
            <person name="Bruyere C."/>
            <person name="Billault A."/>
            <person name="Segurens B."/>
            <person name="Gouyvenoux M."/>
            <person name="Ugarte E."/>
            <person name="Cattonaro F."/>
            <person name="Anthouard V."/>
            <person name="Vico V."/>
            <person name="Del Fabbro C."/>
            <person name="Alaux M."/>
            <person name="Di Gaspero G."/>
            <person name="Dumas V."/>
            <person name="Felice N."/>
            <person name="Paillard S."/>
            <person name="Juman I."/>
            <person name="Moroldo M."/>
            <person name="Scalabrin S."/>
            <person name="Canaguier A."/>
            <person name="Le Clainche I."/>
            <person name="Malacrida G."/>
            <person name="Durand E."/>
            <person name="Pesole G."/>
            <person name="Laucou V."/>
            <person name="Chatelet P."/>
            <person name="Merdinoglu D."/>
            <person name="Delledonne M."/>
            <person name="Pezzotti M."/>
            <person name="Lecharny A."/>
            <person name="Scarpelli C."/>
            <person name="Artiguenave F."/>
            <person name="Pe M.E."/>
            <person name="Valle G."/>
            <person name="Morgante M."/>
            <person name="Caboche M."/>
            <person name="Adam-Blondon A.-F."/>
            <person name="Weissenbach J."/>
            <person name="Quetier F."/>
            <person name="Wincker P."/>
        </authorList>
    </citation>
    <scope>NUCLEOTIDE SEQUENCE [LARGE SCALE GENOMIC DNA]</scope>
    <source>
        <strain evidence="6">cv. Pinot noir / PN40024</strain>
    </source>
</reference>
<keyword evidence="3" id="KW-0732">Signal</keyword>
<dbReference type="InterPro" id="IPR036312">
    <property type="entry name" value="Bifun_inhib/LTP/seed_sf"/>
</dbReference>
<evidence type="ECO:0000256" key="1">
    <source>
        <dbReference type="ARBA" id="ARBA00009748"/>
    </source>
</evidence>
<dbReference type="eggNOG" id="ENOG502S4CI">
    <property type="taxonomic scope" value="Eukaryota"/>
</dbReference>
<dbReference type="AlphaFoldDB" id="F6H566"/>
<dbReference type="STRING" id="29760.F6H566"/>
<dbReference type="GO" id="GO:0006869">
    <property type="term" value="P:lipid transport"/>
    <property type="evidence" value="ECO:0007669"/>
    <property type="project" value="InterPro"/>
</dbReference>
<dbReference type="OrthoDB" id="649864at2759"/>
<comment type="function">
    <text evidence="2">Plant non-specific lipid-transfer proteins transfer phospholipids as well as galactolipids across membranes. May play a role in wax or cutin deposition in the cell walls of expanding epidermal cells and certain secretory tissues.</text>
</comment>
<dbReference type="InParanoid" id="F6H566"/>
<dbReference type="SMART" id="SM00499">
    <property type="entry name" value="AAI"/>
    <property type="match status" value="1"/>
</dbReference>
<name>F6H566_VITVI</name>
<evidence type="ECO:0000256" key="3">
    <source>
        <dbReference type="SAM" id="SignalP"/>
    </source>
</evidence>
<comment type="similarity">
    <text evidence="1 2">Belongs to the plant LTP family.</text>
</comment>
<dbReference type="SUPFAM" id="SSF47699">
    <property type="entry name" value="Bifunctional inhibitor/lipid-transfer protein/seed storage 2S albumin"/>
    <property type="match status" value="1"/>
</dbReference>
<feature type="domain" description="Bifunctional inhibitor/plant lipid transfer protein/seed storage helical" evidence="4">
    <location>
        <begin position="28"/>
        <end position="112"/>
    </location>
</feature>
<dbReference type="PANTHER" id="PTHR33076">
    <property type="entry name" value="NON-SPECIFIC LIPID-TRANSFER PROTEIN 2-RELATED"/>
    <property type="match status" value="1"/>
</dbReference>
<evidence type="ECO:0000259" key="4">
    <source>
        <dbReference type="SMART" id="SM00499"/>
    </source>
</evidence>
<dbReference type="PaxDb" id="29760-VIT_12s0028g01180.t01"/>
<dbReference type="FunCoup" id="F6H566">
    <property type="interactions" value="4"/>
</dbReference>
<dbReference type="InterPro" id="IPR016140">
    <property type="entry name" value="Bifunc_inhib/LTP/seed_store"/>
</dbReference>
<dbReference type="EMBL" id="FN595235">
    <property type="protein sequence ID" value="CCB47434.1"/>
    <property type="molecule type" value="Genomic_DNA"/>
</dbReference>
<evidence type="ECO:0000313" key="5">
    <source>
        <dbReference type="EMBL" id="CCB47434.1"/>
    </source>
</evidence>
<dbReference type="Proteomes" id="UP000009183">
    <property type="component" value="Chromosome 12"/>
</dbReference>
<proteinExistence type="inferred from homology"/>
<evidence type="ECO:0000313" key="6">
    <source>
        <dbReference type="Proteomes" id="UP000009183"/>
    </source>
</evidence>
<sequence length="114" mass="11704">MKGGVVIAVMVVVATVAVMVQPGYAVTCGQVETSLAPCMPYLTGGGNPAAPCCNGVQNLKLLTPTTTDRRDACRCVKAAASKFQNIKEDAASALPTKCGVQIGIPISMTTNCDQ</sequence>
<keyword evidence="2" id="KW-0446">Lipid-binding</keyword>
<organism evidence="5 6">
    <name type="scientific">Vitis vinifera</name>
    <name type="common">Grape</name>
    <dbReference type="NCBI Taxonomy" id="29760"/>
    <lineage>
        <taxon>Eukaryota</taxon>
        <taxon>Viridiplantae</taxon>
        <taxon>Streptophyta</taxon>
        <taxon>Embryophyta</taxon>
        <taxon>Tracheophyta</taxon>
        <taxon>Spermatophyta</taxon>
        <taxon>Magnoliopsida</taxon>
        <taxon>eudicotyledons</taxon>
        <taxon>Gunneridae</taxon>
        <taxon>Pentapetalae</taxon>
        <taxon>rosids</taxon>
        <taxon>Vitales</taxon>
        <taxon>Vitaceae</taxon>
        <taxon>Viteae</taxon>
        <taxon>Vitis</taxon>
    </lineage>
</organism>
<keyword evidence="2" id="KW-0813">Transport</keyword>
<keyword evidence="6" id="KW-1185">Reference proteome</keyword>
<gene>
    <name evidence="5" type="ordered locus">VIT_12s0028g01180</name>
</gene>
<evidence type="ECO:0000256" key="2">
    <source>
        <dbReference type="RuleBase" id="RU000628"/>
    </source>
</evidence>
<dbReference type="GO" id="GO:0008289">
    <property type="term" value="F:lipid binding"/>
    <property type="evidence" value="ECO:0007669"/>
    <property type="project" value="UniProtKB-KW"/>
</dbReference>
<dbReference type="InterPro" id="IPR000528">
    <property type="entry name" value="Plant_nsLTP"/>
</dbReference>
<dbReference type="Pfam" id="PF00234">
    <property type="entry name" value="Tryp_alpha_amyl"/>
    <property type="match status" value="1"/>
</dbReference>
<dbReference type="Gene3D" id="1.10.110.10">
    <property type="entry name" value="Plant lipid-transfer and hydrophobic proteins"/>
    <property type="match status" value="1"/>
</dbReference>
<feature type="chain" id="PRO_5003341039" description="Non-specific lipid-transfer protein" evidence="3">
    <location>
        <begin position="26"/>
        <end position="114"/>
    </location>
</feature>
<accession>F6H566</accession>
<dbReference type="CDD" id="cd01960">
    <property type="entry name" value="nsLTP1"/>
    <property type="match status" value="1"/>
</dbReference>
<dbReference type="PRINTS" id="PR00382">
    <property type="entry name" value="LIPIDTRNSFER"/>
</dbReference>
<dbReference type="HOGENOM" id="CLU_128423_2_1_1"/>
<feature type="signal peptide" evidence="3">
    <location>
        <begin position="1"/>
        <end position="25"/>
    </location>
</feature>
<protein>
    <recommendedName>
        <fullName evidence="2">Non-specific lipid-transfer protein</fullName>
    </recommendedName>
</protein>